<proteinExistence type="predicted"/>
<name>A0A565CRH0_9BRAS</name>
<reference evidence="2" key="1">
    <citation type="submission" date="2019-07" db="EMBL/GenBank/DDBJ databases">
        <authorList>
            <person name="Dittberner H."/>
        </authorList>
    </citation>
    <scope>NUCLEOTIDE SEQUENCE [LARGE SCALE GENOMIC DNA]</scope>
</reference>
<protein>
    <submittedName>
        <fullName evidence="2">Uncharacterized protein</fullName>
    </submittedName>
</protein>
<dbReference type="EMBL" id="CABITT030000008">
    <property type="protein sequence ID" value="VVB16144.1"/>
    <property type="molecule type" value="Genomic_DNA"/>
</dbReference>
<feature type="region of interest" description="Disordered" evidence="1">
    <location>
        <begin position="59"/>
        <end position="83"/>
    </location>
</feature>
<sequence length="83" mass="9873">MGENSNRISGFQRIVDMSLNGAMFFPEIVEDREQEPSKLNSLERTSLITPYYRWDLAPMDSHLTPNPKESEQKKENQTRNWRW</sequence>
<dbReference type="AlphaFoldDB" id="A0A565CRH0"/>
<gene>
    <name evidence="2" type="ORF">ANE_LOCUS26588</name>
</gene>
<accession>A0A565CRH0</accession>
<evidence type="ECO:0000313" key="3">
    <source>
        <dbReference type="Proteomes" id="UP000489600"/>
    </source>
</evidence>
<feature type="compositionally biased region" description="Basic and acidic residues" evidence="1">
    <location>
        <begin position="68"/>
        <end position="77"/>
    </location>
</feature>
<evidence type="ECO:0000256" key="1">
    <source>
        <dbReference type="SAM" id="MobiDB-lite"/>
    </source>
</evidence>
<dbReference type="Proteomes" id="UP000489600">
    <property type="component" value="Unassembled WGS sequence"/>
</dbReference>
<organism evidence="2 3">
    <name type="scientific">Arabis nemorensis</name>
    <dbReference type="NCBI Taxonomy" id="586526"/>
    <lineage>
        <taxon>Eukaryota</taxon>
        <taxon>Viridiplantae</taxon>
        <taxon>Streptophyta</taxon>
        <taxon>Embryophyta</taxon>
        <taxon>Tracheophyta</taxon>
        <taxon>Spermatophyta</taxon>
        <taxon>Magnoliopsida</taxon>
        <taxon>eudicotyledons</taxon>
        <taxon>Gunneridae</taxon>
        <taxon>Pentapetalae</taxon>
        <taxon>rosids</taxon>
        <taxon>malvids</taxon>
        <taxon>Brassicales</taxon>
        <taxon>Brassicaceae</taxon>
        <taxon>Arabideae</taxon>
        <taxon>Arabis</taxon>
    </lineage>
</organism>
<comment type="caution">
    <text evidence="2">The sequence shown here is derived from an EMBL/GenBank/DDBJ whole genome shotgun (WGS) entry which is preliminary data.</text>
</comment>
<keyword evidence="3" id="KW-1185">Reference proteome</keyword>
<evidence type="ECO:0000313" key="2">
    <source>
        <dbReference type="EMBL" id="VVB16144.1"/>
    </source>
</evidence>